<evidence type="ECO:0000313" key="4">
    <source>
        <dbReference type="EMBL" id="EMT68797.1"/>
    </source>
</evidence>
<reference evidence="5" key="2">
    <citation type="journal article" date="2014" name="PLoS ONE">
        <title>Genome and Transcriptome Analysis of the Fungal Pathogen Fusarium oxysporum f. sp. cubense Causing Banana Vascular Wilt Disease.</title>
        <authorList>
            <person name="Guo L."/>
            <person name="Han L."/>
            <person name="Yang L."/>
            <person name="Zeng H."/>
            <person name="Fan D."/>
            <person name="Zhu Y."/>
            <person name="Feng Y."/>
            <person name="Wang G."/>
            <person name="Peng C."/>
            <person name="Jiang X."/>
            <person name="Zhou D."/>
            <person name="Ni P."/>
            <person name="Liang C."/>
            <person name="Liu L."/>
            <person name="Wang J."/>
            <person name="Mao C."/>
            <person name="Fang X."/>
            <person name="Peng M."/>
            <person name="Huang J."/>
        </authorList>
    </citation>
    <scope>NUCLEOTIDE SEQUENCE [LARGE SCALE GENOMIC DNA]</scope>
    <source>
        <strain evidence="5">race 4</strain>
    </source>
</reference>
<feature type="compositionally biased region" description="Basic residues" evidence="2">
    <location>
        <begin position="20"/>
        <end position="30"/>
    </location>
</feature>
<dbReference type="HOGENOM" id="CLU_024934_0_2_1"/>
<dbReference type="SUPFAM" id="SSF57701">
    <property type="entry name" value="Zn2/Cys6 DNA-binding domain"/>
    <property type="match status" value="1"/>
</dbReference>
<dbReference type="PANTHER" id="PTHR47784:SF5">
    <property type="entry name" value="STEROL UPTAKE CONTROL PROTEIN 2"/>
    <property type="match status" value="1"/>
</dbReference>
<dbReference type="OrthoDB" id="3546279at2759"/>
<dbReference type="AlphaFoldDB" id="N1RX68"/>
<keyword evidence="5" id="KW-1185">Reference proteome</keyword>
<organism evidence="4 5">
    <name type="scientific">Fusarium oxysporum f. sp. cubense (strain race 4)</name>
    <name type="common">Panama disease fungus</name>
    <dbReference type="NCBI Taxonomy" id="2502994"/>
    <lineage>
        <taxon>Eukaryota</taxon>
        <taxon>Fungi</taxon>
        <taxon>Dikarya</taxon>
        <taxon>Ascomycota</taxon>
        <taxon>Pezizomycotina</taxon>
        <taxon>Sordariomycetes</taxon>
        <taxon>Hypocreomycetidae</taxon>
        <taxon>Hypocreales</taxon>
        <taxon>Nectriaceae</taxon>
        <taxon>Fusarium</taxon>
        <taxon>Fusarium oxysporum species complex</taxon>
    </lineage>
</organism>
<evidence type="ECO:0000259" key="3">
    <source>
        <dbReference type="PROSITE" id="PS50048"/>
    </source>
</evidence>
<name>N1RX68_FUSC4</name>
<dbReference type="Pfam" id="PF00172">
    <property type="entry name" value="Zn_clus"/>
    <property type="match status" value="1"/>
</dbReference>
<dbReference type="CDD" id="cd00067">
    <property type="entry name" value="GAL4"/>
    <property type="match status" value="1"/>
</dbReference>
<gene>
    <name evidence="4" type="ORF">FOC4_g10004885</name>
</gene>
<feature type="region of interest" description="Disordered" evidence="2">
    <location>
        <begin position="1"/>
        <end position="30"/>
    </location>
</feature>
<dbReference type="Gene3D" id="4.10.240.10">
    <property type="entry name" value="Zn(2)-C6 fungal-type DNA-binding domain"/>
    <property type="match status" value="1"/>
</dbReference>
<dbReference type="InterPro" id="IPR036864">
    <property type="entry name" value="Zn2-C6_fun-type_DNA-bd_sf"/>
</dbReference>
<dbReference type="Pfam" id="PF11951">
    <property type="entry name" value="Fungal_trans_2"/>
    <property type="match status" value="1"/>
</dbReference>
<dbReference type="PROSITE" id="PS50048">
    <property type="entry name" value="ZN2_CY6_FUNGAL_2"/>
    <property type="match status" value="1"/>
</dbReference>
<dbReference type="PRINTS" id="PR00755">
    <property type="entry name" value="AFLATOXINBRP"/>
</dbReference>
<dbReference type="SMART" id="SM00066">
    <property type="entry name" value="GAL4"/>
    <property type="match status" value="1"/>
</dbReference>
<accession>N1RX68</accession>
<sequence length="378" mass="43272">MSSRTPTPLPTFGASEHRGAKTKRGHRKSRNGCQTCKLRRIKCGEEKPVCAHCERRGEECHYTLPFHTRHYTSPASSPQASAAAPNLGLLDLELMHNFCTSTYATLSNDVAIRDLWRIRIVRLCLKCEYAMLAVLSVSALHLSYFSTERREFLRERAIVYHNQALSIAAPFIDAYNDSNAQELFAFSILTIYYSFAQTPEQEDGPYPPWAVLISGCTSFVSLGNSTLSLGPFSALLSKARRRFEIRKRVFETDYVQQLKVFIDETVTDPARHSIYQDALLALNQTFGVFYETDGDKDLVDIFSWIVPAKEFFEFVADEEPEALVVLSYFCVLLHKLPSQWWLTGWVHHIMTRIYASVGEKYLTYLVWPMEEIGWLPKH</sequence>
<dbReference type="InterPro" id="IPR001138">
    <property type="entry name" value="Zn2Cys6_DnaBD"/>
</dbReference>
<dbReference type="GO" id="GO:0008270">
    <property type="term" value="F:zinc ion binding"/>
    <property type="evidence" value="ECO:0007669"/>
    <property type="project" value="InterPro"/>
</dbReference>
<reference evidence="5" key="1">
    <citation type="submission" date="2012-09" db="EMBL/GenBank/DDBJ databases">
        <title>Genome sequencing and comparative transcriptomics of race 1 and race 4 of banana pathogen: Fusarium oxysporum f. sp. cubense.</title>
        <authorList>
            <person name="Fang X."/>
            <person name="Huang J."/>
        </authorList>
    </citation>
    <scope>NUCLEOTIDE SEQUENCE [LARGE SCALE GENOMIC DNA]</scope>
    <source>
        <strain evidence="5">race 4</strain>
    </source>
</reference>
<dbReference type="GO" id="GO:0001228">
    <property type="term" value="F:DNA-binding transcription activator activity, RNA polymerase II-specific"/>
    <property type="evidence" value="ECO:0007669"/>
    <property type="project" value="TreeGrafter"/>
</dbReference>
<proteinExistence type="predicted"/>
<protein>
    <submittedName>
        <fullName evidence="4">Lysine biosynthesis regulatory protein LYS14</fullName>
    </submittedName>
</protein>
<dbReference type="EMBL" id="KB726480">
    <property type="protein sequence ID" value="EMT68797.1"/>
    <property type="molecule type" value="Genomic_DNA"/>
</dbReference>
<evidence type="ECO:0000313" key="5">
    <source>
        <dbReference type="Proteomes" id="UP000016929"/>
    </source>
</evidence>
<evidence type="ECO:0000256" key="2">
    <source>
        <dbReference type="SAM" id="MobiDB-lite"/>
    </source>
</evidence>
<feature type="domain" description="Zn(2)-C6 fungal-type" evidence="3">
    <location>
        <begin position="32"/>
        <end position="62"/>
    </location>
</feature>
<dbReference type="Proteomes" id="UP000016929">
    <property type="component" value="Unassembled WGS sequence"/>
</dbReference>
<keyword evidence="1" id="KW-0539">Nucleus</keyword>
<evidence type="ECO:0000256" key="1">
    <source>
        <dbReference type="ARBA" id="ARBA00023242"/>
    </source>
</evidence>
<dbReference type="InterPro" id="IPR021858">
    <property type="entry name" value="Fun_TF"/>
</dbReference>
<dbReference type="PANTHER" id="PTHR47784">
    <property type="entry name" value="STEROL UPTAKE CONTROL PROTEIN 2"/>
    <property type="match status" value="1"/>
</dbReference>
<dbReference type="PROSITE" id="PS00463">
    <property type="entry name" value="ZN2_CY6_FUNGAL_1"/>
    <property type="match status" value="1"/>
</dbReference>
<dbReference type="InterPro" id="IPR053157">
    <property type="entry name" value="Sterol_Uptake_Regulator"/>
</dbReference>
<dbReference type="STRING" id="1229665.N1RX68"/>